<gene>
    <name evidence="1" type="ORF">QWZ15_08870</name>
</gene>
<sequence>MKTFFQTTPNLATFIIGMGVFFVIGQVIGQDFTSASNGKWNANTTWSSVTSCKANQNISQGHPPISKDWGCPVTVSINHYVVFDGTARGFGSGTFSMIELGSQGKLEFKGDLIIDGGGSVPEFIMAPGSELVVTGRFAIDRKVSIVIPNSAKLTVKELVIGDNQPNIIVEQGGILEVLEGTTLKSKATLNVNGDFDTNDLEFTSGGTVTIGSQSGRAVVKGDLFINNGELNLDGKGSILVDGKTSTGNNGSISLNGSSNGRFTGDVTMGNGGSLLARNSSEFTFGGNLSQSGGAKIELKNYAKGFITNDVTMTNGIIDLSNNTEIFVGGKLSASNGASLNGNNSAGFFICDYPNSTKEDTYHVSLKNTSFYGAGCFSLPVVWKSFTVSPGENVLNQLVWETAKEIASSHYEIERSIGGVQNFETIGEVTASGWTNTGSRYTYQDREIAGVQGMVYYRIRQVDFTENSTVSEVISVKVDNQSQDEIQWTAYPNPSDGSNLQVKVTSGFVSGPVSARFSHATASVSFEGEVGMALDQWLQQVIQKASKGVCVLELVYGEQVYRVKILKV</sequence>
<dbReference type="Proteomes" id="UP001236663">
    <property type="component" value="Unassembled WGS sequence"/>
</dbReference>
<evidence type="ECO:0000313" key="1">
    <source>
        <dbReference type="EMBL" id="MDN3687939.1"/>
    </source>
</evidence>
<proteinExistence type="predicted"/>
<reference evidence="2" key="1">
    <citation type="journal article" date="2019" name="Int. J. Syst. Evol. Microbiol.">
        <title>The Global Catalogue of Microorganisms (GCM) 10K type strain sequencing project: providing services to taxonomists for standard genome sequencing and annotation.</title>
        <authorList>
            <consortium name="The Broad Institute Genomics Platform"/>
            <consortium name="The Broad Institute Genome Sequencing Center for Infectious Disease"/>
            <person name="Wu L."/>
            <person name="Ma J."/>
        </authorList>
    </citation>
    <scope>NUCLEOTIDE SEQUENCE [LARGE SCALE GENOMIC DNA]</scope>
    <source>
        <strain evidence="2">CECT 7706</strain>
    </source>
</reference>
<dbReference type="EMBL" id="JAUFQS010000007">
    <property type="protein sequence ID" value="MDN3687939.1"/>
    <property type="molecule type" value="Genomic_DNA"/>
</dbReference>
<comment type="caution">
    <text evidence="1">The sequence shown here is derived from an EMBL/GenBank/DDBJ whole genome shotgun (WGS) entry which is preliminary data.</text>
</comment>
<evidence type="ECO:0000313" key="2">
    <source>
        <dbReference type="Proteomes" id="UP001236663"/>
    </source>
</evidence>
<dbReference type="RefSeq" id="WP_163384378.1">
    <property type="nucleotide sequence ID" value="NZ_JAUFQS010000007.1"/>
</dbReference>
<organism evidence="1 2">
    <name type="scientific">Cyclobacterium jeungdonense</name>
    <dbReference type="NCBI Taxonomy" id="708087"/>
    <lineage>
        <taxon>Bacteria</taxon>
        <taxon>Pseudomonadati</taxon>
        <taxon>Bacteroidota</taxon>
        <taxon>Cytophagia</taxon>
        <taxon>Cytophagales</taxon>
        <taxon>Cyclobacteriaceae</taxon>
        <taxon>Cyclobacterium</taxon>
    </lineage>
</organism>
<name>A0ABT8C5A5_9BACT</name>
<accession>A0ABT8C5A5</accession>
<keyword evidence="2" id="KW-1185">Reference proteome</keyword>
<protein>
    <submittedName>
        <fullName evidence="1">Uncharacterized protein</fullName>
    </submittedName>
</protein>